<dbReference type="GO" id="GO:0030170">
    <property type="term" value="F:pyridoxal phosphate binding"/>
    <property type="evidence" value="ECO:0007669"/>
    <property type="project" value="TreeGrafter"/>
</dbReference>
<dbReference type="Pfam" id="PF01041">
    <property type="entry name" value="DegT_DnrJ_EryC1"/>
    <property type="match status" value="1"/>
</dbReference>
<dbReference type="PANTHER" id="PTHR30244">
    <property type="entry name" value="TRANSAMINASE"/>
    <property type="match status" value="1"/>
</dbReference>
<dbReference type="InterPro" id="IPR000653">
    <property type="entry name" value="DegT/StrS_aminotransferase"/>
</dbReference>
<name>A0A382K5W4_9ZZZZ</name>
<dbReference type="GO" id="GO:0000271">
    <property type="term" value="P:polysaccharide biosynthetic process"/>
    <property type="evidence" value="ECO:0007669"/>
    <property type="project" value="TreeGrafter"/>
</dbReference>
<organism evidence="1">
    <name type="scientific">marine metagenome</name>
    <dbReference type="NCBI Taxonomy" id="408172"/>
    <lineage>
        <taxon>unclassified sequences</taxon>
        <taxon>metagenomes</taxon>
        <taxon>ecological metagenomes</taxon>
    </lineage>
</organism>
<reference evidence="1" key="1">
    <citation type="submission" date="2018-05" db="EMBL/GenBank/DDBJ databases">
        <authorList>
            <person name="Lanie J.A."/>
            <person name="Ng W.-L."/>
            <person name="Kazmierczak K.M."/>
            <person name="Andrzejewski T.M."/>
            <person name="Davidsen T.M."/>
            <person name="Wayne K.J."/>
            <person name="Tettelin H."/>
            <person name="Glass J.I."/>
            <person name="Rusch D."/>
            <person name="Podicherti R."/>
            <person name="Tsui H.-C.T."/>
            <person name="Winkler M.E."/>
        </authorList>
    </citation>
    <scope>NUCLEOTIDE SEQUENCE</scope>
</reference>
<accession>A0A382K5W4</accession>
<dbReference type="PANTHER" id="PTHR30244:SF34">
    <property type="entry name" value="DTDP-4-AMINO-4,6-DIDEOXYGALACTOSE TRANSAMINASE"/>
    <property type="match status" value="1"/>
</dbReference>
<proteinExistence type="predicted"/>
<dbReference type="InterPro" id="IPR015424">
    <property type="entry name" value="PyrdxlP-dep_Trfase"/>
</dbReference>
<gene>
    <name evidence="1" type="ORF">METZ01_LOCUS270905</name>
</gene>
<feature type="non-terminal residue" evidence="1">
    <location>
        <position position="156"/>
    </location>
</feature>
<dbReference type="InterPro" id="IPR015421">
    <property type="entry name" value="PyrdxlP-dep_Trfase_major"/>
</dbReference>
<protein>
    <recommendedName>
        <fullName evidence="2">DegT/DnrJ/EryC1/StrS aminotransferase family protein</fullName>
    </recommendedName>
</protein>
<sequence length="156" mass="16988">MRKIPALRLGYSKEEKNDITKGVNEILNSGFLTMGEKVTQFERLFAEFVGVKYAVAVNSGTSALEIPLRALNVEGKSIIIPTNTFMATPLAALHAGAKVIFADVSRESLSIDPKNIEKNIIDGTVGVIVVHIGGFISPEWNKIKKICESNGLFILE</sequence>
<dbReference type="AlphaFoldDB" id="A0A382K5W4"/>
<dbReference type="EMBL" id="UINC01077695">
    <property type="protein sequence ID" value="SVC18051.1"/>
    <property type="molecule type" value="Genomic_DNA"/>
</dbReference>
<dbReference type="Gene3D" id="3.40.640.10">
    <property type="entry name" value="Type I PLP-dependent aspartate aminotransferase-like (Major domain)"/>
    <property type="match status" value="1"/>
</dbReference>
<dbReference type="GO" id="GO:0008483">
    <property type="term" value="F:transaminase activity"/>
    <property type="evidence" value="ECO:0007669"/>
    <property type="project" value="TreeGrafter"/>
</dbReference>
<evidence type="ECO:0000313" key="1">
    <source>
        <dbReference type="EMBL" id="SVC18051.1"/>
    </source>
</evidence>
<dbReference type="SUPFAM" id="SSF53383">
    <property type="entry name" value="PLP-dependent transferases"/>
    <property type="match status" value="1"/>
</dbReference>
<evidence type="ECO:0008006" key="2">
    <source>
        <dbReference type="Google" id="ProtNLM"/>
    </source>
</evidence>